<keyword evidence="7 12" id="KW-0472">Membrane</keyword>
<evidence type="ECO:0000256" key="11">
    <source>
        <dbReference type="SAM" id="MobiDB-lite"/>
    </source>
</evidence>
<keyword evidence="14" id="KW-1185">Reference proteome</keyword>
<evidence type="ECO:0000256" key="10">
    <source>
        <dbReference type="ARBA" id="ARBA00041723"/>
    </source>
</evidence>
<evidence type="ECO:0000256" key="3">
    <source>
        <dbReference type="ARBA" id="ARBA00022448"/>
    </source>
</evidence>
<evidence type="ECO:0000256" key="4">
    <source>
        <dbReference type="ARBA" id="ARBA00022692"/>
    </source>
</evidence>
<feature type="transmembrane region" description="Helical" evidence="12">
    <location>
        <begin position="220"/>
        <end position="241"/>
    </location>
</feature>
<keyword evidence="5" id="KW-0029">Amino-acid transport</keyword>
<name>A0A8J1UX69_OWEFU</name>
<feature type="transmembrane region" description="Helical" evidence="12">
    <location>
        <begin position="103"/>
        <end position="123"/>
    </location>
</feature>
<comment type="caution">
    <text evidence="13">The sequence shown here is derived from an EMBL/GenBank/DDBJ whole genome shotgun (WGS) entry which is preliminary data.</text>
</comment>
<proteinExistence type="inferred from homology"/>
<feature type="transmembrane region" description="Helical" evidence="12">
    <location>
        <begin position="379"/>
        <end position="395"/>
    </location>
</feature>
<evidence type="ECO:0000256" key="6">
    <source>
        <dbReference type="ARBA" id="ARBA00022989"/>
    </source>
</evidence>
<feature type="transmembrane region" description="Helical" evidence="12">
    <location>
        <begin position="76"/>
        <end position="97"/>
    </location>
</feature>
<accession>A0A8J1UX69</accession>
<dbReference type="InterPro" id="IPR013057">
    <property type="entry name" value="AA_transpt_TM"/>
</dbReference>
<feature type="compositionally biased region" description="Polar residues" evidence="11">
    <location>
        <begin position="38"/>
        <end position="52"/>
    </location>
</feature>
<dbReference type="EMBL" id="CAIIXF020000007">
    <property type="protein sequence ID" value="CAH1790438.1"/>
    <property type="molecule type" value="Genomic_DNA"/>
</dbReference>
<feature type="non-terminal residue" evidence="13">
    <location>
        <position position="476"/>
    </location>
</feature>
<dbReference type="GO" id="GO:0015179">
    <property type="term" value="F:L-amino acid transmembrane transporter activity"/>
    <property type="evidence" value="ECO:0007669"/>
    <property type="project" value="TreeGrafter"/>
</dbReference>
<comment type="subcellular location">
    <subcellularLocation>
        <location evidence="1">Membrane</location>
        <topology evidence="1">Multi-pass membrane protein</topology>
    </subcellularLocation>
</comment>
<comment type="function">
    <text evidence="8">Putative sodium-dependent amino acid/proton antiporter.</text>
</comment>
<dbReference type="PANTHER" id="PTHR22950:SF458">
    <property type="entry name" value="SODIUM-COUPLED NEUTRAL AMINO ACID TRANSPORTER 11-RELATED"/>
    <property type="match status" value="1"/>
</dbReference>
<evidence type="ECO:0000256" key="9">
    <source>
        <dbReference type="ARBA" id="ARBA00040814"/>
    </source>
</evidence>
<keyword evidence="3" id="KW-0813">Transport</keyword>
<dbReference type="Proteomes" id="UP000749559">
    <property type="component" value="Unassembled WGS sequence"/>
</dbReference>
<feature type="transmembrane region" description="Helical" evidence="12">
    <location>
        <begin position="338"/>
        <end position="358"/>
    </location>
</feature>
<dbReference type="AlphaFoldDB" id="A0A8J1UX69"/>
<evidence type="ECO:0000313" key="13">
    <source>
        <dbReference type="EMBL" id="CAH1790438.1"/>
    </source>
</evidence>
<protein>
    <recommendedName>
        <fullName evidence="9">Putative sodium-coupled neutral amino acid transporter 11</fullName>
    </recommendedName>
    <alternativeName>
        <fullName evidence="10">Solute carrier family 38 member 11</fullName>
    </alternativeName>
</protein>
<comment type="similarity">
    <text evidence="2">Belongs to the amino acid/polyamine transporter 2 family.</text>
</comment>
<feature type="transmembrane region" description="Helical" evidence="12">
    <location>
        <begin position="401"/>
        <end position="424"/>
    </location>
</feature>
<keyword evidence="6 12" id="KW-1133">Transmembrane helix</keyword>
<feature type="transmembrane region" description="Helical" evidence="12">
    <location>
        <begin position="295"/>
        <end position="318"/>
    </location>
</feature>
<feature type="transmembrane region" description="Helical" evidence="12">
    <location>
        <begin position="436"/>
        <end position="458"/>
    </location>
</feature>
<gene>
    <name evidence="13" type="ORF">OFUS_LOCUS15643</name>
</gene>
<dbReference type="OrthoDB" id="28208at2759"/>
<dbReference type="GO" id="GO:0016020">
    <property type="term" value="C:membrane"/>
    <property type="evidence" value="ECO:0007669"/>
    <property type="project" value="UniProtKB-SubCell"/>
</dbReference>
<sequence length="476" mass="52106">MSEKTVEGTTSNGVQLELMKDASKVPTYNGEDAIKASEMNSSNSEPVANMDTSGLVDEDASNDPHKDVETSNIPMATFNIINSIIGSGLIGIPYAVLQSGIGLGAFLLVFVGVITDYSLSLLIEGGIIMKTRSYQGLAKETFGNIGYGVVSATQFSQPFFSMVAYNVIIGDTITKLVKRAGGEAIKNSVLTNRHFIVFLATLFVTLPLSLYKNIAALSKWGLASIVLISSLIVFIIIKLALMGNSIPDVEGDWDFGKGSFVVAITIMSHAYICHHNAFLVYESLSERTLNTWNKVTHLSCLYSALCLILTGICGYSTFKGYTQGDLLENYCYKDDFANVFRVVFTVIVALTYPIECFVTREVIENVFFSKYKESTIRHAILTIVLVGVAFAAATITDCLHIVLSINGSISAVPLIFIFPALFYMKVREEKLLHWKNILPLFLILLGIFLSIGGIFFSIQSILSGDTCSHGEELWYC</sequence>
<evidence type="ECO:0000256" key="8">
    <source>
        <dbReference type="ARBA" id="ARBA00037101"/>
    </source>
</evidence>
<evidence type="ECO:0000256" key="7">
    <source>
        <dbReference type="ARBA" id="ARBA00023136"/>
    </source>
</evidence>
<feature type="region of interest" description="Disordered" evidence="11">
    <location>
        <begin position="36"/>
        <end position="68"/>
    </location>
</feature>
<keyword evidence="4 12" id="KW-0812">Transmembrane</keyword>
<dbReference type="PANTHER" id="PTHR22950">
    <property type="entry name" value="AMINO ACID TRANSPORTER"/>
    <property type="match status" value="1"/>
</dbReference>
<evidence type="ECO:0000313" key="14">
    <source>
        <dbReference type="Proteomes" id="UP000749559"/>
    </source>
</evidence>
<evidence type="ECO:0000256" key="5">
    <source>
        <dbReference type="ARBA" id="ARBA00022970"/>
    </source>
</evidence>
<dbReference type="Pfam" id="PF01490">
    <property type="entry name" value="Aa_trans"/>
    <property type="match status" value="1"/>
</dbReference>
<evidence type="ECO:0000256" key="2">
    <source>
        <dbReference type="ARBA" id="ARBA00008066"/>
    </source>
</evidence>
<evidence type="ECO:0000256" key="1">
    <source>
        <dbReference type="ARBA" id="ARBA00004141"/>
    </source>
</evidence>
<evidence type="ECO:0000256" key="12">
    <source>
        <dbReference type="SAM" id="Phobius"/>
    </source>
</evidence>
<reference evidence="13" key="1">
    <citation type="submission" date="2022-03" db="EMBL/GenBank/DDBJ databases">
        <authorList>
            <person name="Martin C."/>
        </authorList>
    </citation>
    <scope>NUCLEOTIDE SEQUENCE</scope>
</reference>
<organism evidence="13 14">
    <name type="scientific">Owenia fusiformis</name>
    <name type="common">Polychaete worm</name>
    <dbReference type="NCBI Taxonomy" id="6347"/>
    <lineage>
        <taxon>Eukaryota</taxon>
        <taxon>Metazoa</taxon>
        <taxon>Spiralia</taxon>
        <taxon>Lophotrochozoa</taxon>
        <taxon>Annelida</taxon>
        <taxon>Polychaeta</taxon>
        <taxon>Sedentaria</taxon>
        <taxon>Canalipalpata</taxon>
        <taxon>Sabellida</taxon>
        <taxon>Oweniida</taxon>
        <taxon>Oweniidae</taxon>
        <taxon>Owenia</taxon>
    </lineage>
</organism>
<feature type="transmembrane region" description="Helical" evidence="12">
    <location>
        <begin position="195"/>
        <end position="214"/>
    </location>
</feature>